<feature type="domain" description="ABC3 transporter permease C-terminal" evidence="8">
    <location>
        <begin position="177"/>
        <end position="290"/>
    </location>
</feature>
<keyword evidence="2" id="KW-1003">Cell membrane</keyword>
<evidence type="ECO:0000256" key="1">
    <source>
        <dbReference type="ARBA" id="ARBA00004651"/>
    </source>
</evidence>
<evidence type="ECO:0008006" key="11">
    <source>
        <dbReference type="Google" id="ProtNLM"/>
    </source>
</evidence>
<dbReference type="Pfam" id="PF12704">
    <property type="entry name" value="MacB_PCD"/>
    <property type="match status" value="1"/>
</dbReference>
<comment type="caution">
    <text evidence="10">The sequence shown here is derived from an EMBL/GenBank/DDBJ whole genome shotgun (WGS) entry which is preliminary data.</text>
</comment>
<evidence type="ECO:0000256" key="2">
    <source>
        <dbReference type="ARBA" id="ARBA00022475"/>
    </source>
</evidence>
<evidence type="ECO:0000259" key="8">
    <source>
        <dbReference type="Pfam" id="PF02687"/>
    </source>
</evidence>
<feature type="transmembrane region" description="Helical" evidence="7">
    <location>
        <begin position="170"/>
        <end position="197"/>
    </location>
</feature>
<name>X1KIW1_9ZZZZ</name>
<sequence>TEISPIRLIRGRFLSSIDLQSRLAVCVIDDQVARKLFAFDDPLGLDVKIYGSYYRVVGIVSQVTPGETTGAFGTKLATASKGGGVTGNVYIPLTTAKCRFPELDFRFSGGSQSAEQVELQKITVKVDSAEQVLPIRDILDALLAHLHKKQDYNIVVPLELLRQAARTRRIFSIVLGSIAAISLLVGGIGIMNIMLATVSERTREIGIRRALGARKRDIIIQFLSETLLLTWVGGVLGIILGSLIPALVTYFGHMPTIITGSSLVLAFGISAAVGITFGLYPAYRAANMDPIESLRHE</sequence>
<dbReference type="PANTHER" id="PTHR30572:SF4">
    <property type="entry name" value="ABC TRANSPORTER PERMEASE YTRF"/>
    <property type="match status" value="1"/>
</dbReference>
<keyword evidence="3 7" id="KW-0812">Transmembrane</keyword>
<dbReference type="AlphaFoldDB" id="X1KIW1"/>
<protein>
    <recommendedName>
        <fullName evidence="11">ABC3 transporter permease protein domain-containing protein</fullName>
    </recommendedName>
</protein>
<feature type="domain" description="MacB-like periplasmic core" evidence="9">
    <location>
        <begin position="3"/>
        <end position="138"/>
    </location>
</feature>
<evidence type="ECO:0000256" key="6">
    <source>
        <dbReference type="ARBA" id="ARBA00038076"/>
    </source>
</evidence>
<comment type="subcellular location">
    <subcellularLocation>
        <location evidence="1">Cell membrane</location>
        <topology evidence="1">Multi-pass membrane protein</topology>
    </subcellularLocation>
</comment>
<dbReference type="GO" id="GO:0022857">
    <property type="term" value="F:transmembrane transporter activity"/>
    <property type="evidence" value="ECO:0007669"/>
    <property type="project" value="TreeGrafter"/>
</dbReference>
<evidence type="ECO:0000259" key="9">
    <source>
        <dbReference type="Pfam" id="PF12704"/>
    </source>
</evidence>
<dbReference type="InterPro" id="IPR025857">
    <property type="entry name" value="MacB_PCD"/>
</dbReference>
<feature type="non-terminal residue" evidence="10">
    <location>
        <position position="1"/>
    </location>
</feature>
<accession>X1KIW1</accession>
<dbReference type="EMBL" id="BARV01006033">
    <property type="protein sequence ID" value="GAI06967.1"/>
    <property type="molecule type" value="Genomic_DNA"/>
</dbReference>
<keyword evidence="4 7" id="KW-1133">Transmembrane helix</keyword>
<dbReference type="GO" id="GO:0005886">
    <property type="term" value="C:plasma membrane"/>
    <property type="evidence" value="ECO:0007669"/>
    <property type="project" value="UniProtKB-SubCell"/>
</dbReference>
<dbReference type="InterPro" id="IPR050250">
    <property type="entry name" value="Macrolide_Exporter_MacB"/>
</dbReference>
<feature type="transmembrane region" description="Helical" evidence="7">
    <location>
        <begin position="218"/>
        <end position="251"/>
    </location>
</feature>
<evidence type="ECO:0000256" key="3">
    <source>
        <dbReference type="ARBA" id="ARBA00022692"/>
    </source>
</evidence>
<evidence type="ECO:0000313" key="10">
    <source>
        <dbReference type="EMBL" id="GAI06967.1"/>
    </source>
</evidence>
<dbReference type="Pfam" id="PF02687">
    <property type="entry name" value="FtsX"/>
    <property type="match status" value="1"/>
</dbReference>
<keyword evidence="5 7" id="KW-0472">Membrane</keyword>
<proteinExistence type="inferred from homology"/>
<reference evidence="10" key="1">
    <citation type="journal article" date="2014" name="Front. Microbiol.">
        <title>High frequency of phylogenetically diverse reductive dehalogenase-homologous genes in deep subseafloor sedimentary metagenomes.</title>
        <authorList>
            <person name="Kawai M."/>
            <person name="Futagami T."/>
            <person name="Toyoda A."/>
            <person name="Takaki Y."/>
            <person name="Nishi S."/>
            <person name="Hori S."/>
            <person name="Arai W."/>
            <person name="Tsubouchi T."/>
            <person name="Morono Y."/>
            <person name="Uchiyama I."/>
            <person name="Ito T."/>
            <person name="Fujiyama A."/>
            <person name="Inagaki F."/>
            <person name="Takami H."/>
        </authorList>
    </citation>
    <scope>NUCLEOTIDE SEQUENCE</scope>
    <source>
        <strain evidence="10">Expedition CK06-06</strain>
    </source>
</reference>
<dbReference type="PANTHER" id="PTHR30572">
    <property type="entry name" value="MEMBRANE COMPONENT OF TRANSPORTER-RELATED"/>
    <property type="match status" value="1"/>
</dbReference>
<evidence type="ECO:0000256" key="5">
    <source>
        <dbReference type="ARBA" id="ARBA00023136"/>
    </source>
</evidence>
<comment type="similarity">
    <text evidence="6">Belongs to the ABC-4 integral membrane protein family.</text>
</comment>
<dbReference type="InterPro" id="IPR003838">
    <property type="entry name" value="ABC3_permease_C"/>
</dbReference>
<feature type="transmembrane region" description="Helical" evidence="7">
    <location>
        <begin position="257"/>
        <end position="280"/>
    </location>
</feature>
<organism evidence="10">
    <name type="scientific">marine sediment metagenome</name>
    <dbReference type="NCBI Taxonomy" id="412755"/>
    <lineage>
        <taxon>unclassified sequences</taxon>
        <taxon>metagenomes</taxon>
        <taxon>ecological metagenomes</taxon>
    </lineage>
</organism>
<evidence type="ECO:0000256" key="7">
    <source>
        <dbReference type="SAM" id="Phobius"/>
    </source>
</evidence>
<gene>
    <name evidence="10" type="ORF">S06H3_12315</name>
</gene>
<evidence type="ECO:0000256" key="4">
    <source>
        <dbReference type="ARBA" id="ARBA00022989"/>
    </source>
</evidence>